<feature type="region of interest" description="Disordered" evidence="1">
    <location>
        <begin position="211"/>
        <end position="241"/>
    </location>
</feature>
<evidence type="ECO:0000313" key="2">
    <source>
        <dbReference type="EMBL" id="KFO18928.1"/>
    </source>
</evidence>
<dbReference type="AlphaFoldDB" id="A0A091CN59"/>
<accession>A0A091CN59</accession>
<evidence type="ECO:0000256" key="1">
    <source>
        <dbReference type="SAM" id="MobiDB-lite"/>
    </source>
</evidence>
<organism evidence="2 3">
    <name type="scientific">Fukomys damarensis</name>
    <name type="common">Damaraland mole rat</name>
    <name type="synonym">Cryptomys damarensis</name>
    <dbReference type="NCBI Taxonomy" id="885580"/>
    <lineage>
        <taxon>Eukaryota</taxon>
        <taxon>Metazoa</taxon>
        <taxon>Chordata</taxon>
        <taxon>Craniata</taxon>
        <taxon>Vertebrata</taxon>
        <taxon>Euteleostomi</taxon>
        <taxon>Mammalia</taxon>
        <taxon>Eutheria</taxon>
        <taxon>Euarchontoglires</taxon>
        <taxon>Glires</taxon>
        <taxon>Rodentia</taxon>
        <taxon>Hystricomorpha</taxon>
        <taxon>Bathyergidae</taxon>
        <taxon>Fukomys</taxon>
    </lineage>
</organism>
<name>A0A091CN59_FUKDA</name>
<keyword evidence="3" id="KW-1185">Reference proteome</keyword>
<dbReference type="EMBL" id="KN125273">
    <property type="protein sequence ID" value="KFO18928.1"/>
    <property type="molecule type" value="Genomic_DNA"/>
</dbReference>
<protein>
    <submittedName>
        <fullName evidence="2">Uncharacterized protein</fullName>
    </submittedName>
</protein>
<feature type="compositionally biased region" description="Basic and acidic residues" evidence="1">
    <location>
        <begin position="218"/>
        <end position="238"/>
    </location>
</feature>
<sequence length="271" mass="30566">MLPTSQGHCEKEDSERVGRSRLPSREGQCPRPSSPAPGLSTPEGRGLGRWSPTEAARRDKGPQALRGGPQLRRFRFQGTSLAADSHLPQQHQKALNPMSRAERARFPSAPIHLQFQELMQQSWHWAQEEKEANWKGRAQWPEHRTWHPLTDARRFSLWNNQDAEYRDEGLTLPPLQSVAHSSFAEKAKTWVQQAAETAPGCLRLIGLSSKHKTASSDSGDRAEELARFPHGEEKEDRGRRHSYLPGSFLREKCAANPISASFRRKCGPVFA</sequence>
<feature type="region of interest" description="Disordered" evidence="1">
    <location>
        <begin position="1"/>
        <end position="70"/>
    </location>
</feature>
<reference evidence="2 3" key="1">
    <citation type="submission" date="2013-11" db="EMBL/GenBank/DDBJ databases">
        <title>The Damaraland mole rat (Fukomys damarensis) genome and evolution of African mole rats.</title>
        <authorList>
            <person name="Gladyshev V.N."/>
            <person name="Fang X."/>
        </authorList>
    </citation>
    <scope>NUCLEOTIDE SEQUENCE [LARGE SCALE GENOMIC DNA]</scope>
    <source>
        <tissue evidence="2">Liver</tissue>
    </source>
</reference>
<evidence type="ECO:0000313" key="3">
    <source>
        <dbReference type="Proteomes" id="UP000028990"/>
    </source>
</evidence>
<gene>
    <name evidence="2" type="ORF">H920_19662</name>
</gene>
<proteinExistence type="predicted"/>
<dbReference type="Proteomes" id="UP000028990">
    <property type="component" value="Unassembled WGS sequence"/>
</dbReference>
<feature type="compositionally biased region" description="Basic and acidic residues" evidence="1">
    <location>
        <begin position="8"/>
        <end position="18"/>
    </location>
</feature>